<name>S8BI08_PENO1</name>
<evidence type="ECO:0000313" key="4">
    <source>
        <dbReference type="Proteomes" id="UP000019376"/>
    </source>
</evidence>
<accession>S8BI08</accession>
<evidence type="ECO:0000256" key="2">
    <source>
        <dbReference type="SAM" id="Phobius"/>
    </source>
</evidence>
<dbReference type="eggNOG" id="ENOG502RUYK">
    <property type="taxonomic scope" value="Eukaryota"/>
</dbReference>
<protein>
    <recommendedName>
        <fullName evidence="5">Apple domain-containing protein</fullName>
    </recommendedName>
</protein>
<evidence type="ECO:0000256" key="1">
    <source>
        <dbReference type="SAM" id="MobiDB-lite"/>
    </source>
</evidence>
<organism evidence="3 4">
    <name type="scientific">Penicillium oxalicum (strain 114-2 / CGMCC 5302)</name>
    <name type="common">Penicillium decumbens</name>
    <dbReference type="NCBI Taxonomy" id="933388"/>
    <lineage>
        <taxon>Eukaryota</taxon>
        <taxon>Fungi</taxon>
        <taxon>Dikarya</taxon>
        <taxon>Ascomycota</taxon>
        <taxon>Pezizomycotina</taxon>
        <taxon>Eurotiomycetes</taxon>
        <taxon>Eurotiomycetidae</taxon>
        <taxon>Eurotiales</taxon>
        <taxon>Aspergillaceae</taxon>
        <taxon>Penicillium</taxon>
    </lineage>
</organism>
<proteinExistence type="predicted"/>
<dbReference type="STRING" id="933388.S8BI08"/>
<keyword evidence="2" id="KW-1133">Transmembrane helix</keyword>
<sequence>MNGTSSIHSHPRARSDDPGMQVVPGSEKEAISNDFPIYVFGPERPAKEEQVKLHSPKKTVCGLKPMVFWALLAVALLVIIGGAVGGGIGGTLATRHTSEAFQTSASSSILPSTMSRSTTTFETSTTKLVSTISSAPVSSGTTGIASNPCPGRNLTTVTGSDGSVFTLLCAVDWPSGVDASSGHGTVYDLNRSTRYTLGSCIADCVDWNDDVANDSKCKGIVYTANLTAAFEGGQGGNCFLKSAVGVYFPNSYVSMAAGILGG</sequence>
<feature type="region of interest" description="Disordered" evidence="1">
    <location>
        <begin position="1"/>
        <end position="25"/>
    </location>
</feature>
<keyword evidence="2" id="KW-0472">Membrane</keyword>
<dbReference type="AlphaFoldDB" id="S8BI08"/>
<evidence type="ECO:0000313" key="3">
    <source>
        <dbReference type="EMBL" id="EPS34867.1"/>
    </source>
</evidence>
<reference evidence="3 4" key="1">
    <citation type="journal article" date="2013" name="PLoS ONE">
        <title>Genomic and secretomic analyses reveal unique features of the lignocellulolytic enzyme system of Penicillium decumbens.</title>
        <authorList>
            <person name="Liu G."/>
            <person name="Zhang L."/>
            <person name="Wei X."/>
            <person name="Zou G."/>
            <person name="Qin Y."/>
            <person name="Ma L."/>
            <person name="Li J."/>
            <person name="Zheng H."/>
            <person name="Wang S."/>
            <person name="Wang C."/>
            <person name="Xun L."/>
            <person name="Zhao G.-P."/>
            <person name="Zhou Z."/>
            <person name="Qu Y."/>
        </authorList>
    </citation>
    <scope>NUCLEOTIDE SEQUENCE [LARGE SCALE GENOMIC DNA]</scope>
    <source>
        <strain evidence="4">114-2 / CGMCC 5302</strain>
    </source>
</reference>
<gene>
    <name evidence="3" type="ORF">PDE_09831</name>
</gene>
<feature type="transmembrane region" description="Helical" evidence="2">
    <location>
        <begin position="67"/>
        <end position="88"/>
    </location>
</feature>
<dbReference type="EMBL" id="KB644415">
    <property type="protein sequence ID" value="EPS34867.1"/>
    <property type="molecule type" value="Genomic_DNA"/>
</dbReference>
<keyword evidence="4" id="KW-1185">Reference proteome</keyword>
<dbReference type="Proteomes" id="UP000019376">
    <property type="component" value="Unassembled WGS sequence"/>
</dbReference>
<evidence type="ECO:0008006" key="5">
    <source>
        <dbReference type="Google" id="ProtNLM"/>
    </source>
</evidence>
<dbReference type="HOGENOM" id="CLU_1062101_0_0_1"/>
<keyword evidence="2" id="KW-0812">Transmembrane</keyword>
<dbReference type="OrthoDB" id="5358884at2759"/>